<accession>E0VE02</accession>
<dbReference type="Proteomes" id="UP000009046">
    <property type="component" value="Unassembled WGS sequence"/>
</dbReference>
<dbReference type="HOGENOM" id="CLU_041212_1_0_1"/>
<dbReference type="CTD" id="8239361"/>
<evidence type="ECO:0000313" key="4">
    <source>
        <dbReference type="EnsemblMetazoa" id="PHUM127290-PA"/>
    </source>
</evidence>
<dbReference type="EMBL" id="AAZO01001490">
    <property type="status" value="NOT_ANNOTATED_CDS"/>
    <property type="molecule type" value="Genomic_DNA"/>
</dbReference>
<dbReference type="VEuPathDB" id="VectorBase:PHUM127290"/>
<evidence type="ECO:0000313" key="5">
    <source>
        <dbReference type="Proteomes" id="UP000009046"/>
    </source>
</evidence>
<dbReference type="GO" id="GO:0016192">
    <property type="term" value="P:vesicle-mediated transport"/>
    <property type="evidence" value="ECO:0007669"/>
    <property type="project" value="InterPro"/>
</dbReference>
<proteinExistence type="predicted"/>
<dbReference type="GO" id="GO:1905515">
    <property type="term" value="P:non-motile cilium assembly"/>
    <property type="evidence" value="ECO:0007669"/>
    <property type="project" value="TreeGrafter"/>
</dbReference>
<feature type="domain" description="FUZ/MON1/HPS1 first Longin" evidence="1">
    <location>
        <begin position="4"/>
        <end position="125"/>
    </location>
</feature>
<reference evidence="3" key="1">
    <citation type="submission" date="2007-04" db="EMBL/GenBank/DDBJ databases">
        <title>Annotation of Pediculus humanus corporis strain USDA.</title>
        <authorList>
            <person name="Kirkness E."/>
            <person name="Hannick L."/>
            <person name="Hass B."/>
            <person name="Bruggner R."/>
            <person name="Lawson D."/>
            <person name="Bidwell S."/>
            <person name="Joardar V."/>
            <person name="Caler E."/>
            <person name="Walenz B."/>
            <person name="Inman J."/>
            <person name="Schobel S."/>
            <person name="Galinsky K."/>
            <person name="Amedeo P."/>
            <person name="Strausberg R."/>
        </authorList>
    </citation>
    <scope>NUCLEOTIDE SEQUENCE</scope>
    <source>
        <strain evidence="3">USDA</strain>
    </source>
</reference>
<gene>
    <name evidence="4" type="primary">8239361</name>
    <name evidence="3" type="ORF">Phum_PHUM127290</name>
</gene>
<keyword evidence="5" id="KW-1185">Reference proteome</keyword>
<dbReference type="InterPro" id="IPR026069">
    <property type="entry name" value="Fuzzy"/>
</dbReference>
<dbReference type="GeneID" id="8239361"/>
<dbReference type="InterPro" id="IPR043971">
    <property type="entry name" value="FUZ/MON1/HPS1_longin_2"/>
</dbReference>
<name>E0VE02_PEDHC</name>
<dbReference type="OrthoDB" id="74835at2759"/>
<dbReference type="STRING" id="121224.E0VE02"/>
<dbReference type="AlphaFoldDB" id="E0VE02"/>
<dbReference type="FunCoup" id="E0VE02">
    <property type="interactions" value="495"/>
</dbReference>
<feature type="domain" description="FUZ/MON1/HPS1 second Longin" evidence="2">
    <location>
        <begin position="178"/>
        <end position="255"/>
    </location>
</feature>
<dbReference type="RefSeq" id="XP_002424346.1">
    <property type="nucleotide sequence ID" value="XM_002424301.1"/>
</dbReference>
<dbReference type="OMA" id="ILTESWA"/>
<protein>
    <recommendedName>
        <fullName evidence="6">Protein fuzzy</fullName>
    </recommendedName>
</protein>
<dbReference type="Pfam" id="PF19037">
    <property type="entry name" value="Fuz_longin_2"/>
    <property type="match status" value="1"/>
</dbReference>
<dbReference type="PANTHER" id="PTHR13559:SF1">
    <property type="entry name" value="PROTEIN FUZZY HOMOLOG"/>
    <property type="match status" value="1"/>
</dbReference>
<organism>
    <name type="scientific">Pediculus humanus subsp. corporis</name>
    <name type="common">Body louse</name>
    <dbReference type="NCBI Taxonomy" id="121224"/>
    <lineage>
        <taxon>Eukaryota</taxon>
        <taxon>Metazoa</taxon>
        <taxon>Ecdysozoa</taxon>
        <taxon>Arthropoda</taxon>
        <taxon>Hexapoda</taxon>
        <taxon>Insecta</taxon>
        <taxon>Pterygota</taxon>
        <taxon>Neoptera</taxon>
        <taxon>Paraneoptera</taxon>
        <taxon>Psocodea</taxon>
        <taxon>Troctomorpha</taxon>
        <taxon>Phthiraptera</taxon>
        <taxon>Anoplura</taxon>
        <taxon>Pediculidae</taxon>
        <taxon>Pediculus</taxon>
    </lineage>
</organism>
<dbReference type="InParanoid" id="E0VE02"/>
<dbReference type="Pfam" id="PF19036">
    <property type="entry name" value="Fuz_longin_1"/>
    <property type="match status" value="1"/>
</dbReference>
<evidence type="ECO:0000259" key="1">
    <source>
        <dbReference type="Pfam" id="PF19036"/>
    </source>
</evidence>
<dbReference type="EMBL" id="DS235088">
    <property type="protein sequence ID" value="EEB11608.1"/>
    <property type="molecule type" value="Genomic_DNA"/>
</dbReference>
<dbReference type="KEGG" id="phu:Phum_PHUM127290"/>
<reference evidence="4" key="3">
    <citation type="submission" date="2021-02" db="UniProtKB">
        <authorList>
            <consortium name="EnsemblMetazoa"/>
        </authorList>
    </citation>
    <scope>IDENTIFICATION</scope>
    <source>
        <strain evidence="4">USDA</strain>
    </source>
</reference>
<dbReference type="EnsemblMetazoa" id="PHUM127290-RA">
    <property type="protein sequence ID" value="PHUM127290-PA"/>
    <property type="gene ID" value="PHUM127290"/>
</dbReference>
<dbReference type="InterPro" id="IPR043972">
    <property type="entry name" value="FUZ/MON1/HPS1_longin_1"/>
</dbReference>
<evidence type="ECO:0000313" key="3">
    <source>
        <dbReference type="EMBL" id="EEB11608.1"/>
    </source>
</evidence>
<sequence length="259" mass="29010">MVAQVFCLTSSGGFPLFVRKKGDDQSLSFSYIASLNGVHMFAKSQDVLLEDTVSDENVICWKEYHESLILIGMSSTSTSAGLKEFLDLVFDAIVMCLGIDELINIKNPERLKRELRVTYKLIDKLLENLESNEKLQSKIDSVEIVSNGCLNNFVETILCQENQALQNCLESFLETLESHFGCMTIYGRVAVATPSWWKLTSNEKILLSVFINALNESTYSSDVPIFLPQTSPSVPFRLVTIHLLTGVEISMLCANIIYL</sequence>
<evidence type="ECO:0000259" key="2">
    <source>
        <dbReference type="Pfam" id="PF19037"/>
    </source>
</evidence>
<evidence type="ECO:0008006" key="6">
    <source>
        <dbReference type="Google" id="ProtNLM"/>
    </source>
</evidence>
<dbReference type="PANTHER" id="PTHR13559">
    <property type="entry name" value="INTRACELLULAR TRAFFIC PROTEIN-RELATED"/>
    <property type="match status" value="1"/>
</dbReference>
<reference evidence="3" key="2">
    <citation type="submission" date="2007-04" db="EMBL/GenBank/DDBJ databases">
        <title>The genome of the human body louse.</title>
        <authorList>
            <consortium name="The Human Body Louse Genome Consortium"/>
            <person name="Kirkness E."/>
            <person name="Walenz B."/>
            <person name="Hass B."/>
            <person name="Bruggner R."/>
            <person name="Strausberg R."/>
        </authorList>
    </citation>
    <scope>NUCLEOTIDE SEQUENCE</scope>
    <source>
        <strain evidence="3">USDA</strain>
    </source>
</reference>
<dbReference type="eggNOG" id="ENOG502QVMY">
    <property type="taxonomic scope" value="Eukaryota"/>
</dbReference>
<dbReference type="EMBL" id="AAZO01001489">
    <property type="status" value="NOT_ANNOTATED_CDS"/>
    <property type="molecule type" value="Genomic_DNA"/>
</dbReference>